<reference evidence="2 3" key="1">
    <citation type="submission" date="2021-01" db="EMBL/GenBank/DDBJ databases">
        <title>011410 draft genome.</title>
        <authorList>
            <person name="Lang L."/>
        </authorList>
    </citation>
    <scope>NUCLEOTIDE SEQUENCE [LARGE SCALE GENOMIC DNA]</scope>
    <source>
        <strain evidence="2 3">KCTC 42845</strain>
    </source>
</reference>
<name>A0ABS1SAP5_9RHOB</name>
<keyword evidence="3" id="KW-1185">Reference proteome</keyword>
<gene>
    <name evidence="2" type="ORF">JL111_20370</name>
</gene>
<protein>
    <submittedName>
        <fullName evidence="2">VOC family protein</fullName>
    </submittedName>
</protein>
<dbReference type="PANTHER" id="PTHR40265">
    <property type="entry name" value="BLL2707 PROTEIN"/>
    <property type="match status" value="1"/>
</dbReference>
<dbReference type="InterPro" id="IPR029068">
    <property type="entry name" value="Glyas_Bleomycin-R_OHBP_Dase"/>
</dbReference>
<evidence type="ECO:0000313" key="3">
    <source>
        <dbReference type="Proteomes" id="UP000644749"/>
    </source>
</evidence>
<sequence length="298" mass="32372">MSLAKRHPSAKIGRCDLYHGRDHEPLKERAMRHIDHVVVAARDLDGAANLYARLGFQVGPRNRHPWGTENRIIQFRQSFIELITVPEDADIPPHAPGHFSFGAFVRDYLQRREGVAMLVLSSADATADAVRFAQEGIGDFSPFRFERTGRRPDGSATHVAFSLAFAVDTQAPGLGFFTCQQHFPQAFWNEALQRHANGATAITRVTIAAPRPQDHAAFLSAFTGSPVTEPTHVSLDGGVITLIPGTAAPAFVGLDVQVPDLEGLAERLRASCIALDEQAGAVTVKPDGLHGVRLSFVC</sequence>
<dbReference type="Proteomes" id="UP000644749">
    <property type="component" value="Unassembled WGS sequence"/>
</dbReference>
<evidence type="ECO:0000259" key="1">
    <source>
        <dbReference type="Pfam" id="PF13468"/>
    </source>
</evidence>
<feature type="domain" description="Glyoxalase-like" evidence="1">
    <location>
        <begin position="34"/>
        <end position="221"/>
    </location>
</feature>
<evidence type="ECO:0000313" key="2">
    <source>
        <dbReference type="EMBL" id="MBL3675813.1"/>
    </source>
</evidence>
<dbReference type="SUPFAM" id="SSF54593">
    <property type="entry name" value="Glyoxalase/Bleomycin resistance protein/Dihydroxybiphenyl dioxygenase"/>
    <property type="match status" value="1"/>
</dbReference>
<organism evidence="2 3">
    <name type="scientific">Paracoccus aerius</name>
    <dbReference type="NCBI Taxonomy" id="1915382"/>
    <lineage>
        <taxon>Bacteria</taxon>
        <taxon>Pseudomonadati</taxon>
        <taxon>Pseudomonadota</taxon>
        <taxon>Alphaproteobacteria</taxon>
        <taxon>Rhodobacterales</taxon>
        <taxon>Paracoccaceae</taxon>
        <taxon>Paracoccus</taxon>
    </lineage>
</organism>
<dbReference type="RefSeq" id="WP_202380390.1">
    <property type="nucleotide sequence ID" value="NZ_JAESHT010000053.1"/>
</dbReference>
<dbReference type="Gene3D" id="3.10.180.10">
    <property type="entry name" value="2,3-Dihydroxybiphenyl 1,2-Dioxygenase, domain 1"/>
    <property type="match status" value="1"/>
</dbReference>
<dbReference type="Pfam" id="PF13468">
    <property type="entry name" value="Glyoxalase_3"/>
    <property type="match status" value="1"/>
</dbReference>
<dbReference type="PANTHER" id="PTHR40265:SF1">
    <property type="entry name" value="GLYOXALASE-LIKE DOMAIN-CONTAINING PROTEIN"/>
    <property type="match status" value="1"/>
</dbReference>
<dbReference type="EMBL" id="JAESHT010000053">
    <property type="protein sequence ID" value="MBL3675813.1"/>
    <property type="molecule type" value="Genomic_DNA"/>
</dbReference>
<dbReference type="CDD" id="cd06587">
    <property type="entry name" value="VOC"/>
    <property type="match status" value="1"/>
</dbReference>
<dbReference type="InterPro" id="IPR025870">
    <property type="entry name" value="Glyoxalase-like_dom"/>
</dbReference>
<proteinExistence type="predicted"/>
<comment type="caution">
    <text evidence="2">The sequence shown here is derived from an EMBL/GenBank/DDBJ whole genome shotgun (WGS) entry which is preliminary data.</text>
</comment>
<accession>A0ABS1SAP5</accession>